<evidence type="ECO:0000313" key="8">
    <source>
        <dbReference type="Proteomes" id="UP000001357"/>
    </source>
</evidence>
<evidence type="ECO:0000256" key="5">
    <source>
        <dbReference type="ARBA" id="ARBA00023273"/>
    </source>
</evidence>
<reference evidence="7 8" key="1">
    <citation type="journal article" date="2008" name="Nature">
        <title>The genome of the choanoflagellate Monosiga brevicollis and the origin of metazoans.</title>
        <authorList>
            <consortium name="JGI Sequencing"/>
            <person name="King N."/>
            <person name="Westbrook M.J."/>
            <person name="Young S.L."/>
            <person name="Kuo A."/>
            <person name="Abedin M."/>
            <person name="Chapman J."/>
            <person name="Fairclough S."/>
            <person name="Hellsten U."/>
            <person name="Isogai Y."/>
            <person name="Letunic I."/>
            <person name="Marr M."/>
            <person name="Pincus D."/>
            <person name="Putnam N."/>
            <person name="Rokas A."/>
            <person name="Wright K.J."/>
            <person name="Zuzow R."/>
            <person name="Dirks W."/>
            <person name="Good M."/>
            <person name="Goodstein D."/>
            <person name="Lemons D."/>
            <person name="Li W."/>
            <person name="Lyons J.B."/>
            <person name="Morris A."/>
            <person name="Nichols S."/>
            <person name="Richter D.J."/>
            <person name="Salamov A."/>
            <person name="Bork P."/>
            <person name="Lim W.A."/>
            <person name="Manning G."/>
            <person name="Miller W.T."/>
            <person name="McGinnis W."/>
            <person name="Shapiro H."/>
            <person name="Tjian R."/>
            <person name="Grigoriev I.V."/>
            <person name="Rokhsar D."/>
        </authorList>
    </citation>
    <scope>NUCLEOTIDE SEQUENCE [LARGE SCALE GENOMIC DNA]</scope>
    <source>
        <strain evidence="8">MX1 / ATCC 50154</strain>
    </source>
</reference>
<dbReference type="Pfam" id="PF12895">
    <property type="entry name" value="ANAPC3"/>
    <property type="match status" value="1"/>
</dbReference>
<dbReference type="STRING" id="81824.A9USQ0"/>
<keyword evidence="3" id="KW-0677">Repeat</keyword>
<protein>
    <recommendedName>
        <fullName evidence="9">Intraflagellar transport protein 56</fullName>
    </recommendedName>
</protein>
<dbReference type="KEGG" id="mbr:MONBRDRAFT_34929"/>
<dbReference type="GO" id="GO:0036064">
    <property type="term" value="C:ciliary basal body"/>
    <property type="evidence" value="ECO:0000318"/>
    <property type="project" value="GO_Central"/>
</dbReference>
<gene>
    <name evidence="7" type="ORF">MONBRDRAFT_34929</name>
</gene>
<sequence>MMLSRTKAAEVDDAELKRHRSAKKQKELPKLESFLRKRDYVGALTLLEFCEGAGKPLEHSQEWIAYCCFHLGQFARALKVFKAILEQPDADAKHWTHLACCCFFLGMYQEADDAAGKGPQGPLQNRLQFHLSHKFGNETRLMSFHKNLEDVVEDQLSLASIHYLRSHYQEAIDIYKRLLLENRDYHALNAYIALCYYKLDYYDVSQEVLQSYLTQFPDSATALNLKACNHFRLYNGKAAEAELLSLQEKASASFEYAQDIIKHNLVVFRDGESALQVMPKLIDVLPEARLNLIIYYLRQNDLEEAYKLTQDLDPNVPQDYIIKGVVNACVGQEHESQENLKLAQQYFQLVGGSASECDTIPGRQCMASCFYLLRQFDDVLIYLDSIKSYFYNDDTFNFNYGQALASCSKWKEAEEAFLLIQSEELRDDFHYLSWLARCYIMNRKPRLAWELYLKMETSSDSYHLLQLIANDCYKMGAFYYAAKAFDVLERLDPDPMYWNGKRGACVGVFQQIIAGQEPKESLREMIAILMNSNSPQVEQITRVMKKWAKENRIPVL</sequence>
<accession>A9USQ0</accession>
<dbReference type="PANTHER" id="PTHR14781:SF0">
    <property type="entry name" value="INTRAFLAGELLAR TRANSPORT PROTEIN 56"/>
    <property type="match status" value="1"/>
</dbReference>
<name>A9USQ0_MONBE</name>
<dbReference type="GO" id="GO:0120170">
    <property type="term" value="F:intraciliary transport particle B binding"/>
    <property type="evidence" value="ECO:0000318"/>
    <property type="project" value="GO_Central"/>
</dbReference>
<dbReference type="GO" id="GO:0097546">
    <property type="term" value="C:ciliary base"/>
    <property type="evidence" value="ECO:0000318"/>
    <property type="project" value="GO_Central"/>
</dbReference>
<organism evidence="7 8">
    <name type="scientific">Monosiga brevicollis</name>
    <name type="common">Choanoflagellate</name>
    <dbReference type="NCBI Taxonomy" id="81824"/>
    <lineage>
        <taxon>Eukaryota</taxon>
        <taxon>Choanoflagellata</taxon>
        <taxon>Craspedida</taxon>
        <taxon>Salpingoecidae</taxon>
        <taxon>Monosiga</taxon>
    </lineage>
</organism>
<dbReference type="GO" id="GO:0030992">
    <property type="term" value="C:intraciliary transport particle B"/>
    <property type="evidence" value="ECO:0000318"/>
    <property type="project" value="GO_Central"/>
</dbReference>
<evidence type="ECO:0000256" key="4">
    <source>
        <dbReference type="ARBA" id="ARBA00022803"/>
    </source>
</evidence>
<comment type="similarity">
    <text evidence="2">Belongs to the IFT56 family.</text>
</comment>
<evidence type="ECO:0000256" key="3">
    <source>
        <dbReference type="ARBA" id="ARBA00022737"/>
    </source>
</evidence>
<dbReference type="SUPFAM" id="SSF48452">
    <property type="entry name" value="TPR-like"/>
    <property type="match status" value="2"/>
</dbReference>
<dbReference type="EMBL" id="CH991544">
    <property type="protein sequence ID" value="EDQ91818.1"/>
    <property type="molecule type" value="Genomic_DNA"/>
</dbReference>
<keyword evidence="5" id="KW-0966">Cell projection</keyword>
<keyword evidence="4" id="KW-0802">TPR repeat</keyword>
<evidence type="ECO:0000256" key="1">
    <source>
        <dbReference type="ARBA" id="ARBA00004138"/>
    </source>
</evidence>
<dbReference type="GO" id="GO:0035720">
    <property type="term" value="P:intraciliary anterograde transport"/>
    <property type="evidence" value="ECO:0000318"/>
    <property type="project" value="GO_Central"/>
</dbReference>
<comment type="subcellular location">
    <subcellularLocation>
        <location evidence="1">Cell projection</location>
        <location evidence="1">Cilium</location>
    </subcellularLocation>
</comment>
<evidence type="ECO:0008006" key="9">
    <source>
        <dbReference type="Google" id="ProtNLM"/>
    </source>
</evidence>
<dbReference type="OMA" id="FIIRRDY"/>
<dbReference type="FunFam" id="1.25.40.10:FF:000372">
    <property type="entry name" value="Tetratricopeptide repeat domain 26"/>
    <property type="match status" value="1"/>
</dbReference>
<dbReference type="InterPro" id="IPR030511">
    <property type="entry name" value="TTC26"/>
</dbReference>
<dbReference type="GO" id="GO:0035735">
    <property type="term" value="P:intraciliary transport involved in cilium assembly"/>
    <property type="evidence" value="ECO:0000318"/>
    <property type="project" value="GO_Central"/>
</dbReference>
<dbReference type="GeneID" id="5888757"/>
<dbReference type="FunCoup" id="A9USQ0">
    <property type="interactions" value="165"/>
</dbReference>
<feature type="compositionally biased region" description="Basic and acidic residues" evidence="6">
    <location>
        <begin position="7"/>
        <end position="16"/>
    </location>
</feature>
<keyword evidence="8" id="KW-1185">Reference proteome</keyword>
<feature type="region of interest" description="Disordered" evidence="6">
    <location>
        <begin position="1"/>
        <end position="24"/>
    </location>
</feature>
<evidence type="ECO:0000256" key="2">
    <source>
        <dbReference type="ARBA" id="ARBA00007834"/>
    </source>
</evidence>
<dbReference type="Proteomes" id="UP000001357">
    <property type="component" value="Unassembled WGS sequence"/>
</dbReference>
<dbReference type="InterPro" id="IPR011990">
    <property type="entry name" value="TPR-like_helical_dom_sf"/>
</dbReference>
<proteinExistence type="inferred from homology"/>
<dbReference type="RefSeq" id="XP_001743104.1">
    <property type="nucleotide sequence ID" value="XM_001743052.1"/>
</dbReference>
<dbReference type="FunFam" id="1.25.40.10:FF:000271">
    <property type="entry name" value="Tetratricopeptide repeat domain 26"/>
    <property type="match status" value="1"/>
</dbReference>
<dbReference type="Gene3D" id="1.25.40.10">
    <property type="entry name" value="Tetratricopeptide repeat domain"/>
    <property type="match status" value="3"/>
</dbReference>
<dbReference type="PANTHER" id="PTHR14781">
    <property type="entry name" value="INTRAFLAGELLAR TRANSPORT PROTEIN 56"/>
    <property type="match status" value="1"/>
</dbReference>
<dbReference type="eggNOG" id="KOG3785">
    <property type="taxonomic scope" value="Eukaryota"/>
</dbReference>
<dbReference type="InParanoid" id="A9USQ0"/>
<dbReference type="AlphaFoldDB" id="A9USQ0"/>
<evidence type="ECO:0000256" key="6">
    <source>
        <dbReference type="SAM" id="MobiDB-lite"/>
    </source>
</evidence>
<evidence type="ECO:0000313" key="7">
    <source>
        <dbReference type="EMBL" id="EDQ91818.1"/>
    </source>
</evidence>